<protein>
    <submittedName>
        <fullName evidence="4">Transcriptional regulator, TetR family</fullName>
    </submittedName>
</protein>
<feature type="domain" description="HTH tetR-type" evidence="3">
    <location>
        <begin position="19"/>
        <end position="79"/>
    </location>
</feature>
<dbReference type="InterPro" id="IPR050624">
    <property type="entry name" value="HTH-type_Tx_Regulator"/>
</dbReference>
<keyword evidence="5" id="KW-1185">Reference proteome</keyword>
<evidence type="ECO:0000259" key="3">
    <source>
        <dbReference type="PROSITE" id="PS50977"/>
    </source>
</evidence>
<keyword evidence="1 2" id="KW-0238">DNA-binding</keyword>
<dbReference type="Proteomes" id="UP000186228">
    <property type="component" value="Unassembled WGS sequence"/>
</dbReference>
<dbReference type="AlphaFoldDB" id="A0A1C3WK20"/>
<dbReference type="SUPFAM" id="SSF46689">
    <property type="entry name" value="Homeodomain-like"/>
    <property type="match status" value="1"/>
</dbReference>
<dbReference type="InterPro" id="IPR049513">
    <property type="entry name" value="TetR_C_40"/>
</dbReference>
<dbReference type="STRING" id="52131.GA0061100_1241"/>
<organism evidence="4 5">
    <name type="scientific">Rhizobium hainanense</name>
    <dbReference type="NCBI Taxonomy" id="52131"/>
    <lineage>
        <taxon>Bacteria</taxon>
        <taxon>Pseudomonadati</taxon>
        <taxon>Pseudomonadota</taxon>
        <taxon>Alphaproteobacteria</taxon>
        <taxon>Hyphomicrobiales</taxon>
        <taxon>Rhizobiaceae</taxon>
        <taxon>Rhizobium/Agrobacterium group</taxon>
        <taxon>Rhizobium</taxon>
    </lineage>
</organism>
<name>A0A1C3WK20_9HYPH</name>
<gene>
    <name evidence="4" type="ORF">GA0061100_1241</name>
</gene>
<accession>A0A1C3WK20</accession>
<reference evidence="5" key="1">
    <citation type="submission" date="2016-08" db="EMBL/GenBank/DDBJ databases">
        <authorList>
            <person name="Varghese N."/>
            <person name="Submissions Spin"/>
        </authorList>
    </citation>
    <scope>NUCLEOTIDE SEQUENCE [LARGE SCALE GENOMIC DNA]</scope>
    <source>
        <strain evidence="5">CCBAU 57015</strain>
    </source>
</reference>
<dbReference type="PROSITE" id="PS50977">
    <property type="entry name" value="HTH_TETR_2"/>
    <property type="match status" value="1"/>
</dbReference>
<dbReference type="InterPro" id="IPR009057">
    <property type="entry name" value="Homeodomain-like_sf"/>
</dbReference>
<dbReference type="PANTHER" id="PTHR43479">
    <property type="entry name" value="ACREF/ENVCD OPERON REPRESSOR-RELATED"/>
    <property type="match status" value="1"/>
</dbReference>
<feature type="DNA-binding region" description="H-T-H motif" evidence="2">
    <location>
        <begin position="42"/>
        <end position="61"/>
    </location>
</feature>
<dbReference type="InterPro" id="IPR001647">
    <property type="entry name" value="HTH_TetR"/>
</dbReference>
<proteinExistence type="predicted"/>
<dbReference type="PANTHER" id="PTHR43479:SF11">
    <property type="entry name" value="ACREF_ENVCD OPERON REPRESSOR-RELATED"/>
    <property type="match status" value="1"/>
</dbReference>
<evidence type="ECO:0000256" key="2">
    <source>
        <dbReference type="PROSITE-ProRule" id="PRU00335"/>
    </source>
</evidence>
<dbReference type="Pfam" id="PF00440">
    <property type="entry name" value="TetR_N"/>
    <property type="match status" value="1"/>
</dbReference>
<dbReference type="GO" id="GO:0003677">
    <property type="term" value="F:DNA binding"/>
    <property type="evidence" value="ECO:0007669"/>
    <property type="project" value="UniProtKB-UniRule"/>
</dbReference>
<dbReference type="RefSeq" id="WP_075857133.1">
    <property type="nucleotide sequence ID" value="NZ_FMAC01000024.1"/>
</dbReference>
<dbReference type="OrthoDB" id="9811084at2"/>
<dbReference type="Gene3D" id="1.10.357.10">
    <property type="entry name" value="Tetracycline Repressor, domain 2"/>
    <property type="match status" value="1"/>
</dbReference>
<dbReference type="Pfam" id="PF21306">
    <property type="entry name" value="TetR_C_40"/>
    <property type="match status" value="1"/>
</dbReference>
<evidence type="ECO:0000256" key="1">
    <source>
        <dbReference type="ARBA" id="ARBA00023125"/>
    </source>
</evidence>
<dbReference type="EMBL" id="FMAC01000024">
    <property type="protein sequence ID" value="SCB40300.1"/>
    <property type="molecule type" value="Genomic_DNA"/>
</dbReference>
<evidence type="ECO:0000313" key="4">
    <source>
        <dbReference type="EMBL" id="SCB40300.1"/>
    </source>
</evidence>
<evidence type="ECO:0000313" key="5">
    <source>
        <dbReference type="Proteomes" id="UP000186228"/>
    </source>
</evidence>
<sequence length="216" mass="24440">MAQKISPERRVQIGKEKRARTRATILSAAFDLLGRPHGRSTRIEEVCLAATVSRGTFYNYFSDIDELFEVLTYEMSHEFNIAVQELMQTLPNCAMRVALAIRYYLHRARQDRSWGWAMVNLSSVGPIFGADTFQYATASVQEGVSSGEFQVQSVKIGRDMMIGTVLASMTTLLREEQEEDYPEKVVRQILSAFLVPASIIDVCVEIELLKLPLKRP</sequence>